<evidence type="ECO:0000313" key="1">
    <source>
        <dbReference type="EMBL" id="ANZ75327.1"/>
    </source>
</evidence>
<organism evidence="1 2">
    <name type="scientific">Komagataella pastoris</name>
    <name type="common">Yeast</name>
    <name type="synonym">Pichia pastoris</name>
    <dbReference type="NCBI Taxonomy" id="4922"/>
    <lineage>
        <taxon>Eukaryota</taxon>
        <taxon>Fungi</taxon>
        <taxon>Dikarya</taxon>
        <taxon>Ascomycota</taxon>
        <taxon>Saccharomycotina</taxon>
        <taxon>Pichiomycetes</taxon>
        <taxon>Pichiales</taxon>
        <taxon>Pichiaceae</taxon>
        <taxon>Komagataella</taxon>
    </lineage>
</organism>
<dbReference type="Proteomes" id="UP000094565">
    <property type="component" value="Chromosome 2"/>
</dbReference>
<protein>
    <submittedName>
        <fullName evidence="1">BA75_03033T0</fullName>
    </submittedName>
</protein>
<keyword evidence="2" id="KW-1185">Reference proteome</keyword>
<dbReference type="AlphaFoldDB" id="A0A1B2JBA6"/>
<proteinExistence type="predicted"/>
<reference evidence="1 2" key="1">
    <citation type="submission" date="2016-02" db="EMBL/GenBank/DDBJ databases">
        <title>Comparative genomic and transcriptomic foundation for Pichia pastoris.</title>
        <authorList>
            <person name="Love K.R."/>
            <person name="Shah K.A."/>
            <person name="Whittaker C.A."/>
            <person name="Wu J."/>
            <person name="Bartlett M.C."/>
            <person name="Ma D."/>
            <person name="Leeson R.L."/>
            <person name="Priest M."/>
            <person name="Young S.K."/>
            <person name="Love J.C."/>
        </authorList>
    </citation>
    <scope>NUCLEOTIDE SEQUENCE [LARGE SCALE GENOMIC DNA]</scope>
    <source>
        <strain evidence="1 2">ATCC 28485</strain>
    </source>
</reference>
<gene>
    <name evidence="1" type="ORF">ATY40_BA7503033</name>
</gene>
<evidence type="ECO:0000313" key="2">
    <source>
        <dbReference type="Proteomes" id="UP000094565"/>
    </source>
</evidence>
<name>A0A1B2JBA6_PICPA</name>
<accession>A0A1B2JBA6</accession>
<dbReference type="EMBL" id="CP014585">
    <property type="protein sequence ID" value="ANZ75327.1"/>
    <property type="molecule type" value="Genomic_DNA"/>
</dbReference>
<dbReference type="OrthoDB" id="10283753at2759"/>
<sequence>MNIVIFKSDPLSYDQIRVLDKIFADHGVQVNVVSEPHYDLIKLKADLYLILTPRKELDSKFFIRQCASHISKVDTMNPVILLDHQLNSTFPVLFNCLVKMGSPKSRPIYGLPVSHPETFSLNSENLRVLIDLGMSGIAQYFDYIISLSRTEETSQVVQAMVSHGKQNFNNEFIQNLAYFHLPVSLHKGQLSVFDPLTDPQTLRKFKNLNLSCLDDSVTSLEELMEACIYNDRVIHSVSRHQELAYNYTHGTKL</sequence>